<name>A0A143BHG4_9BACT</name>
<dbReference type="EMBL" id="CP011454">
    <property type="protein sequence ID" value="AMW03900.1"/>
    <property type="molecule type" value="Genomic_DNA"/>
</dbReference>
<protein>
    <submittedName>
        <fullName evidence="1">Uncharacterized protein</fullName>
    </submittedName>
</protein>
<sequence>MWRACHLEDRINKSGMMIKVLDTLRVTHVDLPGTRYKIGKTAKLVAYFFPDSLAGARATASLDKLRLTPPRDSIGQWPTAPFEAIRSANMIAVLFEVTAAQAERVRLALTAGAPQKFSAPAQTPQMLPPATAR</sequence>
<keyword evidence="2" id="KW-1185">Reference proteome</keyword>
<accession>A0A143BHG4</accession>
<dbReference type="AlphaFoldDB" id="A0A143BHG4"/>
<dbReference type="eggNOG" id="ENOG502ZX4X">
    <property type="taxonomic scope" value="Bacteria"/>
</dbReference>
<dbReference type="Proteomes" id="UP000076404">
    <property type="component" value="Chromosome"/>
</dbReference>
<evidence type="ECO:0000313" key="2">
    <source>
        <dbReference type="Proteomes" id="UP000076404"/>
    </source>
</evidence>
<evidence type="ECO:0000313" key="1">
    <source>
        <dbReference type="EMBL" id="AMW03900.1"/>
    </source>
</evidence>
<organism evidence="1 2">
    <name type="scientific">Gemmatimonas phototrophica</name>
    <dbReference type="NCBI Taxonomy" id="1379270"/>
    <lineage>
        <taxon>Bacteria</taxon>
        <taxon>Pseudomonadati</taxon>
        <taxon>Gemmatimonadota</taxon>
        <taxon>Gemmatimonadia</taxon>
        <taxon>Gemmatimonadales</taxon>
        <taxon>Gemmatimonadaceae</taxon>
        <taxon>Gemmatimonas</taxon>
    </lineage>
</organism>
<reference evidence="1 2" key="1">
    <citation type="journal article" date="2014" name="Proc. Natl. Acad. Sci. U.S.A.">
        <title>Functional type 2 photosynthetic reaction centers found in the rare bacterial phylum Gemmatimonadetes.</title>
        <authorList>
            <person name="Zeng Y."/>
            <person name="Feng F."/>
            <person name="Medova H."/>
            <person name="Dean J."/>
            <person name="Koblizek M."/>
        </authorList>
    </citation>
    <scope>NUCLEOTIDE SEQUENCE [LARGE SCALE GENOMIC DNA]</scope>
    <source>
        <strain evidence="1 2">AP64</strain>
    </source>
</reference>
<gene>
    <name evidence="1" type="ORF">GEMMAAP_01690</name>
</gene>
<reference evidence="1 2" key="2">
    <citation type="journal article" date="2016" name="Environ. Microbiol. Rep.">
        <title>Metagenomic evidence for the presence of phototrophic Gemmatimonadetes bacteria in diverse environments.</title>
        <authorList>
            <person name="Zeng Y."/>
            <person name="Baumbach J."/>
            <person name="Barbosa E.G."/>
            <person name="Azevedo V."/>
            <person name="Zhang C."/>
            <person name="Koblizek M."/>
        </authorList>
    </citation>
    <scope>NUCLEOTIDE SEQUENCE [LARGE SCALE GENOMIC DNA]</scope>
    <source>
        <strain evidence="1 2">AP64</strain>
    </source>
</reference>
<proteinExistence type="predicted"/>
<dbReference type="KEGG" id="gph:GEMMAAP_01690"/>